<dbReference type="FunFam" id="2.60.40.10:FF:000119">
    <property type="entry name" value="Sallimus, isoform P"/>
    <property type="match status" value="1"/>
</dbReference>
<dbReference type="Pfam" id="PF07679">
    <property type="entry name" value="I-set"/>
    <property type="match status" value="2"/>
</dbReference>
<dbReference type="SMART" id="SM00409">
    <property type="entry name" value="IG"/>
    <property type="match status" value="2"/>
</dbReference>
<comment type="caution">
    <text evidence="2">The sequence shown here is derived from an EMBL/GenBank/DDBJ whole genome shotgun (WGS) entry which is preliminary data.</text>
</comment>
<accession>A0A482XFN0</accession>
<dbReference type="PANTHER" id="PTHR47633:SF4">
    <property type="entry name" value="MYOPALLADIN ISOFORM X1"/>
    <property type="match status" value="1"/>
</dbReference>
<feature type="domain" description="Ig-like" evidence="1">
    <location>
        <begin position="130"/>
        <end position="221"/>
    </location>
</feature>
<dbReference type="InterPro" id="IPR013098">
    <property type="entry name" value="Ig_I-set"/>
</dbReference>
<dbReference type="STRING" id="195883.A0A482XFN0"/>
<sequence length="223" mass="25135">MNNGTTDLFEGQTAHFECQVEPLHDPNLRIEFYHNGKPLPSASRFHITFDFGYVALDITHLVPEDAGEYTVKAINKLGQCQSSIKLNVTAKSGIVLESQRPEGLEKIRKLEETSPFQRPEVPEAVTRQRPVFTQPLQNIDNIAEGQTAHFECRLIPVGDPTLKVEWFRNEKPLETSSRITKTHDFGFVSMDIRHLRGEDEGVYMCRASNALGEAVTTASVRIK</sequence>
<dbReference type="InParanoid" id="A0A482XFN0"/>
<evidence type="ECO:0000313" key="2">
    <source>
        <dbReference type="EMBL" id="RZF44390.1"/>
    </source>
</evidence>
<dbReference type="Gene3D" id="2.60.40.10">
    <property type="entry name" value="Immunoglobulins"/>
    <property type="match status" value="2"/>
</dbReference>
<dbReference type="EMBL" id="QKKF02010865">
    <property type="protein sequence ID" value="RZF44390.1"/>
    <property type="molecule type" value="Genomic_DNA"/>
</dbReference>
<dbReference type="SUPFAM" id="SSF48726">
    <property type="entry name" value="Immunoglobulin"/>
    <property type="match status" value="2"/>
</dbReference>
<feature type="non-terminal residue" evidence="2">
    <location>
        <position position="223"/>
    </location>
</feature>
<reference evidence="2 3" key="1">
    <citation type="journal article" date="2017" name="Gigascience">
        <title>Genome sequence of the small brown planthopper, Laodelphax striatellus.</title>
        <authorList>
            <person name="Zhu J."/>
            <person name="Jiang F."/>
            <person name="Wang X."/>
            <person name="Yang P."/>
            <person name="Bao Y."/>
            <person name="Zhao W."/>
            <person name="Wang W."/>
            <person name="Lu H."/>
            <person name="Wang Q."/>
            <person name="Cui N."/>
            <person name="Li J."/>
            <person name="Chen X."/>
            <person name="Luo L."/>
            <person name="Yu J."/>
            <person name="Kang L."/>
            <person name="Cui F."/>
        </authorList>
    </citation>
    <scope>NUCLEOTIDE SEQUENCE [LARGE SCALE GENOMIC DNA]</scope>
    <source>
        <strain evidence="2">Lst14</strain>
    </source>
</reference>
<dbReference type="Proteomes" id="UP000291343">
    <property type="component" value="Unassembled WGS sequence"/>
</dbReference>
<dbReference type="SMR" id="A0A482XFN0"/>
<gene>
    <name evidence="2" type="ORF">LSTR_LSTR016710</name>
</gene>
<name>A0A482XFN0_LAOST</name>
<dbReference type="FunFam" id="2.60.40.10:FF:000430">
    <property type="entry name" value="Sallimus, isoform P"/>
    <property type="match status" value="1"/>
</dbReference>
<protein>
    <recommendedName>
        <fullName evidence="1">Ig-like domain-containing protein</fullName>
    </recommendedName>
</protein>
<evidence type="ECO:0000259" key="1">
    <source>
        <dbReference type="PROSITE" id="PS50835"/>
    </source>
</evidence>
<dbReference type="InterPro" id="IPR003599">
    <property type="entry name" value="Ig_sub"/>
</dbReference>
<dbReference type="InterPro" id="IPR036179">
    <property type="entry name" value="Ig-like_dom_sf"/>
</dbReference>
<dbReference type="InterPro" id="IPR013783">
    <property type="entry name" value="Ig-like_fold"/>
</dbReference>
<feature type="domain" description="Ig-like" evidence="1">
    <location>
        <begin position="1"/>
        <end position="89"/>
    </location>
</feature>
<dbReference type="SMART" id="SM00408">
    <property type="entry name" value="IGc2"/>
    <property type="match status" value="2"/>
</dbReference>
<proteinExistence type="predicted"/>
<dbReference type="InterPro" id="IPR007110">
    <property type="entry name" value="Ig-like_dom"/>
</dbReference>
<keyword evidence="3" id="KW-1185">Reference proteome</keyword>
<dbReference type="AlphaFoldDB" id="A0A482XFN0"/>
<dbReference type="OrthoDB" id="6612025at2759"/>
<evidence type="ECO:0000313" key="3">
    <source>
        <dbReference type="Proteomes" id="UP000291343"/>
    </source>
</evidence>
<dbReference type="PANTHER" id="PTHR47633">
    <property type="entry name" value="IMMUNOGLOBULIN"/>
    <property type="match status" value="1"/>
</dbReference>
<dbReference type="PROSITE" id="PS50835">
    <property type="entry name" value="IG_LIKE"/>
    <property type="match status" value="2"/>
</dbReference>
<organism evidence="2 3">
    <name type="scientific">Laodelphax striatellus</name>
    <name type="common">Small brown planthopper</name>
    <name type="synonym">Delphax striatella</name>
    <dbReference type="NCBI Taxonomy" id="195883"/>
    <lineage>
        <taxon>Eukaryota</taxon>
        <taxon>Metazoa</taxon>
        <taxon>Ecdysozoa</taxon>
        <taxon>Arthropoda</taxon>
        <taxon>Hexapoda</taxon>
        <taxon>Insecta</taxon>
        <taxon>Pterygota</taxon>
        <taxon>Neoptera</taxon>
        <taxon>Paraneoptera</taxon>
        <taxon>Hemiptera</taxon>
        <taxon>Auchenorrhyncha</taxon>
        <taxon>Fulgoroidea</taxon>
        <taxon>Delphacidae</taxon>
        <taxon>Criomorphinae</taxon>
        <taxon>Laodelphax</taxon>
    </lineage>
</organism>
<dbReference type="InterPro" id="IPR003598">
    <property type="entry name" value="Ig_sub2"/>
</dbReference>